<dbReference type="AlphaFoldDB" id="A0AAN6RR94"/>
<reference evidence="4" key="2">
    <citation type="submission" date="2023-05" db="EMBL/GenBank/DDBJ databases">
        <authorList>
            <consortium name="Lawrence Berkeley National Laboratory"/>
            <person name="Steindorff A."/>
            <person name="Hensen N."/>
            <person name="Bonometti L."/>
            <person name="Westerberg I."/>
            <person name="Brannstrom I.O."/>
            <person name="Guillou S."/>
            <person name="Cros-Aarteil S."/>
            <person name="Calhoun S."/>
            <person name="Haridas S."/>
            <person name="Kuo A."/>
            <person name="Mondo S."/>
            <person name="Pangilinan J."/>
            <person name="Riley R."/>
            <person name="Labutti K."/>
            <person name="Andreopoulos B."/>
            <person name="Lipzen A."/>
            <person name="Chen C."/>
            <person name="Yanf M."/>
            <person name="Daum C."/>
            <person name="Ng V."/>
            <person name="Clum A."/>
            <person name="Ohm R."/>
            <person name="Martin F."/>
            <person name="Silar P."/>
            <person name="Natvig D."/>
            <person name="Lalanne C."/>
            <person name="Gautier V."/>
            <person name="Ament-Velasquez S.L."/>
            <person name="Kruys A."/>
            <person name="Hutchinson M.I."/>
            <person name="Powell A.J."/>
            <person name="Barry K."/>
            <person name="Miller A.N."/>
            <person name="Grigoriev I.V."/>
            <person name="Debuchy R."/>
            <person name="Gladieux P."/>
            <person name="Thoren M.H."/>
            <person name="Johannesson H."/>
        </authorList>
    </citation>
    <scope>NUCLEOTIDE SEQUENCE</scope>
    <source>
        <strain evidence="4">CBS 103.79</strain>
    </source>
</reference>
<dbReference type="CDD" id="cd20071">
    <property type="entry name" value="SET_SMYD"/>
    <property type="match status" value="1"/>
</dbReference>
<accession>A0AAN6RR94</accession>
<evidence type="ECO:0000313" key="5">
    <source>
        <dbReference type="Proteomes" id="UP001303889"/>
    </source>
</evidence>
<dbReference type="SUPFAM" id="SSF82199">
    <property type="entry name" value="SET domain"/>
    <property type="match status" value="1"/>
</dbReference>
<protein>
    <recommendedName>
        <fullName evidence="3">SET domain-containing protein</fullName>
    </recommendedName>
</protein>
<feature type="chain" id="PRO_5042877647" description="SET domain-containing protein" evidence="2">
    <location>
        <begin position="18"/>
        <end position="418"/>
    </location>
</feature>
<dbReference type="SMART" id="SM00317">
    <property type="entry name" value="SET"/>
    <property type="match status" value="1"/>
</dbReference>
<evidence type="ECO:0000313" key="4">
    <source>
        <dbReference type="EMBL" id="KAK3900050.1"/>
    </source>
</evidence>
<keyword evidence="2" id="KW-0732">Signal</keyword>
<evidence type="ECO:0000259" key="3">
    <source>
        <dbReference type="PROSITE" id="PS50280"/>
    </source>
</evidence>
<reference evidence="4" key="1">
    <citation type="journal article" date="2023" name="Mol. Phylogenet. Evol.">
        <title>Genome-scale phylogeny and comparative genomics of the fungal order Sordariales.</title>
        <authorList>
            <person name="Hensen N."/>
            <person name="Bonometti L."/>
            <person name="Westerberg I."/>
            <person name="Brannstrom I.O."/>
            <person name="Guillou S."/>
            <person name="Cros-Aarteil S."/>
            <person name="Calhoun S."/>
            <person name="Haridas S."/>
            <person name="Kuo A."/>
            <person name="Mondo S."/>
            <person name="Pangilinan J."/>
            <person name="Riley R."/>
            <person name="LaButti K."/>
            <person name="Andreopoulos B."/>
            <person name="Lipzen A."/>
            <person name="Chen C."/>
            <person name="Yan M."/>
            <person name="Daum C."/>
            <person name="Ng V."/>
            <person name="Clum A."/>
            <person name="Steindorff A."/>
            <person name="Ohm R.A."/>
            <person name="Martin F."/>
            <person name="Silar P."/>
            <person name="Natvig D.O."/>
            <person name="Lalanne C."/>
            <person name="Gautier V."/>
            <person name="Ament-Velasquez S.L."/>
            <person name="Kruys A."/>
            <person name="Hutchinson M.I."/>
            <person name="Powell A.J."/>
            <person name="Barry K."/>
            <person name="Miller A.N."/>
            <person name="Grigoriev I.V."/>
            <person name="Debuchy R."/>
            <person name="Gladieux P."/>
            <person name="Hiltunen Thoren M."/>
            <person name="Johannesson H."/>
        </authorList>
    </citation>
    <scope>NUCLEOTIDE SEQUENCE</scope>
    <source>
        <strain evidence="4">CBS 103.79</strain>
    </source>
</reference>
<dbReference type="PROSITE" id="PS50280">
    <property type="entry name" value="SET"/>
    <property type="match status" value="1"/>
</dbReference>
<comment type="caution">
    <text evidence="4">The sequence shown here is derived from an EMBL/GenBank/DDBJ whole genome shotgun (WGS) entry which is preliminary data.</text>
</comment>
<gene>
    <name evidence="4" type="ORF">C8A05DRAFT_46035</name>
</gene>
<sequence>MLPLITLLLSFCSPTIASPPSPKCARSPPPHPFHASLTTCLSPHSSFSHFPWTHPPYCLPPISPSLPPYCVFTHAALFLSLITTPDFASTTFLNPFLHFPPKPFFAPARLAVPRPYAVRDFPGKGKGAVATRNIAKGTAVLVDRVSVLSEAEFPPGVGGKEVEGLLEVAVRRLGEPERVRGLARRGGRGMGVVEEVVLTNSFGVEVGGRGFMGLFVDVARFNHACKPNAFIHFSPTTLSMTIWAARDIKPGEEITITYSAAGMTSKERLETLEKVWGFACTCSLCTSSTEELGASDANREEIRSLQEKVIDLAQQGQFRKSVAAAERMFSLIEEEGLTEQMGDMYEVPAQLYYRIGDLYKALEYFRKARHEIDGYGVAGKLGEEKIRELEELIQQIEREMEKKRTRKAKAKVKTNRKR</sequence>
<feature type="signal peptide" evidence="2">
    <location>
        <begin position="1"/>
        <end position="17"/>
    </location>
</feature>
<proteinExistence type="predicted"/>
<keyword evidence="5" id="KW-1185">Reference proteome</keyword>
<organism evidence="4 5">
    <name type="scientific">Staphylotrichum tortipilum</name>
    <dbReference type="NCBI Taxonomy" id="2831512"/>
    <lineage>
        <taxon>Eukaryota</taxon>
        <taxon>Fungi</taxon>
        <taxon>Dikarya</taxon>
        <taxon>Ascomycota</taxon>
        <taxon>Pezizomycotina</taxon>
        <taxon>Sordariomycetes</taxon>
        <taxon>Sordariomycetidae</taxon>
        <taxon>Sordariales</taxon>
        <taxon>Chaetomiaceae</taxon>
        <taxon>Staphylotrichum</taxon>
    </lineage>
</organism>
<dbReference type="Proteomes" id="UP001303889">
    <property type="component" value="Unassembled WGS sequence"/>
</dbReference>
<feature type="domain" description="SET" evidence="3">
    <location>
        <begin position="114"/>
        <end position="259"/>
    </location>
</feature>
<dbReference type="InterPro" id="IPR046341">
    <property type="entry name" value="SET_dom_sf"/>
</dbReference>
<dbReference type="Gene3D" id="1.25.40.10">
    <property type="entry name" value="Tetratricopeptide repeat domain"/>
    <property type="match status" value="1"/>
</dbReference>
<dbReference type="PANTHER" id="PTHR47332">
    <property type="entry name" value="SET DOMAIN-CONTAINING PROTEIN 5"/>
    <property type="match status" value="1"/>
</dbReference>
<dbReference type="EMBL" id="MU855711">
    <property type="protein sequence ID" value="KAK3900050.1"/>
    <property type="molecule type" value="Genomic_DNA"/>
</dbReference>
<dbReference type="Gene3D" id="2.170.270.10">
    <property type="entry name" value="SET domain"/>
    <property type="match status" value="1"/>
</dbReference>
<dbReference type="Pfam" id="PF00856">
    <property type="entry name" value="SET"/>
    <property type="match status" value="1"/>
</dbReference>
<dbReference type="SUPFAM" id="SSF48452">
    <property type="entry name" value="TPR-like"/>
    <property type="match status" value="1"/>
</dbReference>
<dbReference type="InterPro" id="IPR001214">
    <property type="entry name" value="SET_dom"/>
</dbReference>
<evidence type="ECO:0000256" key="1">
    <source>
        <dbReference type="SAM" id="Coils"/>
    </source>
</evidence>
<evidence type="ECO:0000256" key="2">
    <source>
        <dbReference type="SAM" id="SignalP"/>
    </source>
</evidence>
<keyword evidence="1" id="KW-0175">Coiled coil</keyword>
<feature type="coiled-coil region" evidence="1">
    <location>
        <begin position="379"/>
        <end position="413"/>
    </location>
</feature>
<dbReference type="PANTHER" id="PTHR47332:SF6">
    <property type="entry name" value="SET DOMAIN-CONTAINING PROTEIN"/>
    <property type="match status" value="1"/>
</dbReference>
<dbReference type="InterPro" id="IPR053185">
    <property type="entry name" value="SET_domain_protein"/>
</dbReference>
<dbReference type="InterPro" id="IPR011990">
    <property type="entry name" value="TPR-like_helical_dom_sf"/>
</dbReference>
<name>A0AAN6RR94_9PEZI</name>